<dbReference type="Proteomes" id="UP000613740">
    <property type="component" value="Unassembled WGS sequence"/>
</dbReference>
<keyword evidence="4 7" id="KW-1133">Transmembrane helix</keyword>
<protein>
    <submittedName>
        <fullName evidence="8">Uncharacterized protein</fullName>
    </submittedName>
</protein>
<reference evidence="8" key="1">
    <citation type="journal article" date="2020" name="bioRxiv">
        <title>Comparative genomics of Chlamydomonas.</title>
        <authorList>
            <person name="Craig R.J."/>
            <person name="Hasan A.R."/>
            <person name="Ness R.W."/>
            <person name="Keightley P.D."/>
        </authorList>
    </citation>
    <scope>NUCLEOTIDE SEQUENCE</scope>
    <source>
        <strain evidence="8">CCAP 11/173</strain>
    </source>
</reference>
<comment type="subcellular location">
    <subcellularLocation>
        <location evidence="1">Endoplasmic reticulum membrane</location>
        <topology evidence="1">Multi-pass membrane protein</topology>
    </subcellularLocation>
</comment>
<feature type="transmembrane region" description="Helical" evidence="7">
    <location>
        <begin position="161"/>
        <end position="183"/>
    </location>
</feature>
<accession>A0A835WJM9</accession>
<evidence type="ECO:0000256" key="7">
    <source>
        <dbReference type="SAM" id="Phobius"/>
    </source>
</evidence>
<dbReference type="Pfam" id="PF11712">
    <property type="entry name" value="Vma12"/>
    <property type="match status" value="1"/>
</dbReference>
<feature type="transmembrane region" description="Helical" evidence="7">
    <location>
        <begin position="130"/>
        <end position="149"/>
    </location>
</feature>
<feature type="compositionally biased region" description="Low complexity" evidence="6">
    <location>
        <begin position="226"/>
        <end position="236"/>
    </location>
</feature>
<evidence type="ECO:0000256" key="5">
    <source>
        <dbReference type="ARBA" id="ARBA00023136"/>
    </source>
</evidence>
<evidence type="ECO:0000256" key="1">
    <source>
        <dbReference type="ARBA" id="ARBA00004477"/>
    </source>
</evidence>
<organism evidence="8 9">
    <name type="scientific">Chlamydomonas schloesseri</name>
    <dbReference type="NCBI Taxonomy" id="2026947"/>
    <lineage>
        <taxon>Eukaryota</taxon>
        <taxon>Viridiplantae</taxon>
        <taxon>Chlorophyta</taxon>
        <taxon>core chlorophytes</taxon>
        <taxon>Chlorophyceae</taxon>
        <taxon>CS clade</taxon>
        <taxon>Chlamydomonadales</taxon>
        <taxon>Chlamydomonadaceae</taxon>
        <taxon>Chlamydomonas</taxon>
    </lineage>
</organism>
<comment type="caution">
    <text evidence="8">The sequence shown here is derived from an EMBL/GenBank/DDBJ whole genome shotgun (WGS) entry which is preliminary data.</text>
</comment>
<sequence>MLPLRVTEGVATLLEEAASCSSIPNDVREDARKLRAADQIDWSSLKAVADAYRTANPGKPVYLHKLCSQRDVVLPSPPVKEKSPELVARLAKLQAELDNKRYDAMVADVTAAERKAEELRGVLPNARLQLSFGAHVLVTMFTFWATAYYGTKIWFGWDALWSGMAGVVGLTCGLLIETILLIIRTNRFTTIEDKMPELFDKDKVREAYAKLKEIKQREAEQKKAQKQQQGKQKAAGKVGGAGAGTAVEAEQAAVVGESKKSK</sequence>
<keyword evidence="2 7" id="KW-0812">Transmembrane</keyword>
<dbReference type="GO" id="GO:0070072">
    <property type="term" value="P:vacuolar proton-transporting V-type ATPase complex assembly"/>
    <property type="evidence" value="ECO:0007669"/>
    <property type="project" value="InterPro"/>
</dbReference>
<evidence type="ECO:0000256" key="2">
    <source>
        <dbReference type="ARBA" id="ARBA00022692"/>
    </source>
</evidence>
<name>A0A835WJM9_9CHLO</name>
<gene>
    <name evidence="8" type="ORF">HYH02_006163</name>
</gene>
<keyword evidence="5 7" id="KW-0472">Membrane</keyword>
<dbReference type="EMBL" id="JAEHOD010000016">
    <property type="protein sequence ID" value="KAG2448812.1"/>
    <property type="molecule type" value="Genomic_DNA"/>
</dbReference>
<evidence type="ECO:0000313" key="8">
    <source>
        <dbReference type="EMBL" id="KAG2448812.1"/>
    </source>
</evidence>
<evidence type="ECO:0000256" key="6">
    <source>
        <dbReference type="SAM" id="MobiDB-lite"/>
    </source>
</evidence>
<keyword evidence="3" id="KW-0256">Endoplasmic reticulum</keyword>
<dbReference type="GO" id="GO:0005789">
    <property type="term" value="C:endoplasmic reticulum membrane"/>
    <property type="evidence" value="ECO:0007669"/>
    <property type="project" value="UniProtKB-SubCell"/>
</dbReference>
<dbReference type="InterPro" id="IPR021013">
    <property type="entry name" value="ATPase_Vma12"/>
</dbReference>
<evidence type="ECO:0000256" key="3">
    <source>
        <dbReference type="ARBA" id="ARBA00022824"/>
    </source>
</evidence>
<feature type="region of interest" description="Disordered" evidence="6">
    <location>
        <begin position="219"/>
        <end position="243"/>
    </location>
</feature>
<evidence type="ECO:0000313" key="9">
    <source>
        <dbReference type="Proteomes" id="UP000613740"/>
    </source>
</evidence>
<dbReference type="PANTHER" id="PTHR31394">
    <property type="entry name" value="TRANSMEMBRANE PROTEIN 199"/>
    <property type="match status" value="1"/>
</dbReference>
<evidence type="ECO:0000256" key="4">
    <source>
        <dbReference type="ARBA" id="ARBA00022989"/>
    </source>
</evidence>
<dbReference type="AlphaFoldDB" id="A0A835WJM9"/>
<proteinExistence type="predicted"/>
<dbReference type="OrthoDB" id="2018698at2759"/>
<dbReference type="PANTHER" id="PTHR31394:SF1">
    <property type="entry name" value="TRANSMEMBRANE PROTEIN 199"/>
    <property type="match status" value="1"/>
</dbReference>
<keyword evidence="9" id="KW-1185">Reference proteome</keyword>